<gene>
    <name evidence="14" type="ORF">D1825_04945</name>
</gene>
<dbReference type="InterPro" id="IPR003660">
    <property type="entry name" value="HAMP_dom"/>
</dbReference>
<dbReference type="InterPro" id="IPR050428">
    <property type="entry name" value="TCS_sensor_his_kinase"/>
</dbReference>
<dbReference type="EC" id="2.7.13.3" evidence="3"/>
<dbReference type="InterPro" id="IPR036890">
    <property type="entry name" value="HATPase_C_sf"/>
</dbReference>
<feature type="domain" description="Histidine kinase" evidence="12">
    <location>
        <begin position="428"/>
        <end position="597"/>
    </location>
</feature>
<feature type="transmembrane region" description="Helical" evidence="11">
    <location>
        <begin position="283"/>
        <end position="305"/>
    </location>
</feature>
<evidence type="ECO:0000313" key="14">
    <source>
        <dbReference type="EMBL" id="RHA43728.1"/>
    </source>
</evidence>
<dbReference type="PROSITE" id="PS50109">
    <property type="entry name" value="HIS_KIN"/>
    <property type="match status" value="1"/>
</dbReference>
<dbReference type="GO" id="GO:0005886">
    <property type="term" value="C:plasma membrane"/>
    <property type="evidence" value="ECO:0007669"/>
    <property type="project" value="TreeGrafter"/>
</dbReference>
<dbReference type="EMBL" id="QWKP01000145">
    <property type="protein sequence ID" value="RHA43728.1"/>
    <property type="molecule type" value="Genomic_DNA"/>
</dbReference>
<comment type="subcellular location">
    <subcellularLocation>
        <location evidence="2">Membrane</location>
    </subcellularLocation>
</comment>
<keyword evidence="9" id="KW-0902">Two-component regulatory system</keyword>
<proteinExistence type="predicted"/>
<dbReference type="Gene3D" id="6.10.340.10">
    <property type="match status" value="1"/>
</dbReference>
<evidence type="ECO:0000256" key="11">
    <source>
        <dbReference type="SAM" id="Phobius"/>
    </source>
</evidence>
<evidence type="ECO:0000259" key="13">
    <source>
        <dbReference type="PROSITE" id="PS50885"/>
    </source>
</evidence>
<keyword evidence="4" id="KW-0597">Phosphoprotein</keyword>
<dbReference type="InterPro" id="IPR005467">
    <property type="entry name" value="His_kinase_dom"/>
</dbReference>
<feature type="domain" description="HAMP" evidence="13">
    <location>
        <begin position="306"/>
        <end position="374"/>
    </location>
</feature>
<organism evidence="14 15">
    <name type="scientific">Cellulomonas rhizosphaerae</name>
    <dbReference type="NCBI Taxonomy" id="2293719"/>
    <lineage>
        <taxon>Bacteria</taxon>
        <taxon>Bacillati</taxon>
        <taxon>Actinomycetota</taxon>
        <taxon>Actinomycetes</taxon>
        <taxon>Micrococcales</taxon>
        <taxon>Cellulomonadaceae</taxon>
        <taxon>Cellulomonas</taxon>
    </lineage>
</organism>
<keyword evidence="11" id="KW-0472">Membrane</keyword>
<feature type="region of interest" description="Disordered" evidence="10">
    <location>
        <begin position="637"/>
        <end position="672"/>
    </location>
</feature>
<sequence>MIVLLVAGAYISYGSVKTYQSASAAAEVIKTLEAYKPLSSAIEAERVATLTGAPKKDLAAAQAQTDAALADVREVTADLDLSLFPKRIIDSFQDVQMSYNTNLVAARNGSSLAAGTGTAAFNYAEITNGELELVAQIATYLDNRDVGASLNAFGSIQGLSNKLVTEMIQGLVMSGGGSVNTITAAAYDEAARNTETARSQSAAFVNRLDTDIAMPAGQPTSRFSQERLRLTSGSETLVNQLVVPEYVEDVNSQLAGIVETSDAVLKRADTLASNDVSSARQTAILTIGITIAAVVLSLLFALFIARGIVNPLRRLTSAASNVREQLPRLVEQVATPGEGPEITLAPIPVTSMDEVGRLAAAFNSVNATTVAVAQEQAALRGSIAEMFVNVARRDQVLLNRQLSFIDSLERAEEDPSTLANLFRLDHLATRMRRNAESLLVLAGIDSGRRLRDAMPLSDVIRTASSEIEQYDRIELDLQVDPHMLGFNALGAAHLLAELLENATVFSEPETAVTVSTGVIGQFVAVKVIDSGLGMSDAEIEAANAKIASTGAGEMLGAQRLGLFVVGRIAHRLGAAVQLAKSPTGTGTETTVLFPAHLFAATETALYGTAPDSPAELAALVESEAPAAEAVDLAALTDGETSLGLPRRRRGDGDEPSAESAAIPVAAPAAGLP</sequence>
<dbReference type="InterPro" id="IPR003594">
    <property type="entry name" value="HATPase_dom"/>
</dbReference>
<evidence type="ECO:0000256" key="4">
    <source>
        <dbReference type="ARBA" id="ARBA00022553"/>
    </source>
</evidence>
<keyword evidence="7 14" id="KW-0418">Kinase</keyword>
<feature type="non-terminal residue" evidence="14">
    <location>
        <position position="672"/>
    </location>
</feature>
<comment type="caution">
    <text evidence="14">The sequence shown here is derived from an EMBL/GenBank/DDBJ whole genome shotgun (WGS) entry which is preliminary data.</text>
</comment>
<protein>
    <recommendedName>
        <fullName evidence="3">histidine kinase</fullName>
        <ecNumber evidence="3">2.7.13.3</ecNumber>
    </recommendedName>
</protein>
<dbReference type="AlphaFoldDB" id="A0A413RP71"/>
<reference evidence="14 15" key="1">
    <citation type="submission" date="2018-08" db="EMBL/GenBank/DDBJ databases">
        <title>Cellulomonas rhizosphaerae sp. nov., a novel actinomycete isolated from soil.</title>
        <authorList>
            <person name="Tian Y."/>
        </authorList>
    </citation>
    <scope>NUCLEOTIDE SEQUENCE [LARGE SCALE GENOMIC DNA]</scope>
    <source>
        <strain evidence="14 15">NEAU-TCZ24</strain>
    </source>
</reference>
<dbReference type="GO" id="GO:0004673">
    <property type="term" value="F:protein histidine kinase activity"/>
    <property type="evidence" value="ECO:0007669"/>
    <property type="project" value="UniProtKB-EC"/>
</dbReference>
<dbReference type="PROSITE" id="PS50885">
    <property type="entry name" value="HAMP"/>
    <property type="match status" value="1"/>
</dbReference>
<dbReference type="GO" id="GO:0000160">
    <property type="term" value="P:phosphorelay signal transduction system"/>
    <property type="evidence" value="ECO:0007669"/>
    <property type="project" value="UniProtKB-KW"/>
</dbReference>
<dbReference type="Pfam" id="PF00672">
    <property type="entry name" value="HAMP"/>
    <property type="match status" value="1"/>
</dbReference>
<evidence type="ECO:0000256" key="6">
    <source>
        <dbReference type="ARBA" id="ARBA00022692"/>
    </source>
</evidence>
<accession>A0A413RP71</accession>
<keyword evidence="15" id="KW-1185">Reference proteome</keyword>
<dbReference type="SUPFAM" id="SSF55874">
    <property type="entry name" value="ATPase domain of HSP90 chaperone/DNA topoisomerase II/histidine kinase"/>
    <property type="match status" value="1"/>
</dbReference>
<evidence type="ECO:0000256" key="1">
    <source>
        <dbReference type="ARBA" id="ARBA00000085"/>
    </source>
</evidence>
<evidence type="ECO:0000256" key="8">
    <source>
        <dbReference type="ARBA" id="ARBA00022989"/>
    </source>
</evidence>
<evidence type="ECO:0000256" key="3">
    <source>
        <dbReference type="ARBA" id="ARBA00012438"/>
    </source>
</evidence>
<dbReference type="PANTHER" id="PTHR45436">
    <property type="entry name" value="SENSOR HISTIDINE KINASE YKOH"/>
    <property type="match status" value="1"/>
</dbReference>
<evidence type="ECO:0000259" key="12">
    <source>
        <dbReference type="PROSITE" id="PS50109"/>
    </source>
</evidence>
<keyword evidence="5" id="KW-0808">Transferase</keyword>
<evidence type="ECO:0000313" key="15">
    <source>
        <dbReference type="Proteomes" id="UP000283374"/>
    </source>
</evidence>
<dbReference type="Proteomes" id="UP000283374">
    <property type="component" value="Unassembled WGS sequence"/>
</dbReference>
<keyword evidence="8 11" id="KW-1133">Transmembrane helix</keyword>
<dbReference type="SMART" id="SM00387">
    <property type="entry name" value="HATPase_c"/>
    <property type="match status" value="1"/>
</dbReference>
<evidence type="ECO:0000256" key="10">
    <source>
        <dbReference type="SAM" id="MobiDB-lite"/>
    </source>
</evidence>
<evidence type="ECO:0000256" key="7">
    <source>
        <dbReference type="ARBA" id="ARBA00022777"/>
    </source>
</evidence>
<evidence type="ECO:0000256" key="9">
    <source>
        <dbReference type="ARBA" id="ARBA00023012"/>
    </source>
</evidence>
<dbReference type="Gene3D" id="3.30.565.10">
    <property type="entry name" value="Histidine kinase-like ATPase, C-terminal domain"/>
    <property type="match status" value="1"/>
</dbReference>
<dbReference type="CDD" id="cd06225">
    <property type="entry name" value="HAMP"/>
    <property type="match status" value="1"/>
</dbReference>
<comment type="catalytic activity">
    <reaction evidence="1">
        <text>ATP + protein L-histidine = ADP + protein N-phospho-L-histidine.</text>
        <dbReference type="EC" id="2.7.13.3"/>
    </reaction>
</comment>
<evidence type="ECO:0000256" key="2">
    <source>
        <dbReference type="ARBA" id="ARBA00004370"/>
    </source>
</evidence>
<name>A0A413RP71_9CELL</name>
<keyword evidence="6 11" id="KW-0812">Transmembrane</keyword>
<dbReference type="Pfam" id="PF02518">
    <property type="entry name" value="HATPase_c"/>
    <property type="match status" value="1"/>
</dbReference>
<dbReference type="PANTHER" id="PTHR45436:SF5">
    <property type="entry name" value="SENSOR HISTIDINE KINASE TRCS"/>
    <property type="match status" value="1"/>
</dbReference>
<feature type="compositionally biased region" description="Low complexity" evidence="10">
    <location>
        <begin position="657"/>
        <end position="672"/>
    </location>
</feature>
<evidence type="ECO:0000256" key="5">
    <source>
        <dbReference type="ARBA" id="ARBA00022679"/>
    </source>
</evidence>